<organism evidence="1 2">
    <name type="scientific">Trichonephila clavipes</name>
    <name type="common">Golden silk orbweaver</name>
    <name type="synonym">Nephila clavipes</name>
    <dbReference type="NCBI Taxonomy" id="2585209"/>
    <lineage>
        <taxon>Eukaryota</taxon>
        <taxon>Metazoa</taxon>
        <taxon>Ecdysozoa</taxon>
        <taxon>Arthropoda</taxon>
        <taxon>Chelicerata</taxon>
        <taxon>Arachnida</taxon>
        <taxon>Araneae</taxon>
        <taxon>Araneomorphae</taxon>
        <taxon>Entelegynae</taxon>
        <taxon>Araneoidea</taxon>
        <taxon>Nephilidae</taxon>
        <taxon>Trichonephila</taxon>
    </lineage>
</organism>
<reference evidence="1" key="1">
    <citation type="submission" date="2020-08" db="EMBL/GenBank/DDBJ databases">
        <title>Multicomponent nature underlies the extraordinary mechanical properties of spider dragline silk.</title>
        <authorList>
            <person name="Kono N."/>
            <person name="Nakamura H."/>
            <person name="Mori M."/>
            <person name="Yoshida Y."/>
            <person name="Ohtoshi R."/>
            <person name="Malay A.D."/>
            <person name="Moran D.A.P."/>
            <person name="Tomita M."/>
            <person name="Numata K."/>
            <person name="Arakawa K."/>
        </authorList>
    </citation>
    <scope>NUCLEOTIDE SEQUENCE</scope>
</reference>
<comment type="caution">
    <text evidence="1">The sequence shown here is derived from an EMBL/GenBank/DDBJ whole genome shotgun (WGS) entry which is preliminary data.</text>
</comment>
<accession>A0A8X7BIH3</accession>
<gene>
    <name evidence="1" type="ORF">TNCV_3559981</name>
</gene>
<evidence type="ECO:0000313" key="1">
    <source>
        <dbReference type="EMBL" id="GFY32490.1"/>
    </source>
</evidence>
<dbReference type="Proteomes" id="UP000887159">
    <property type="component" value="Unassembled WGS sequence"/>
</dbReference>
<protein>
    <submittedName>
        <fullName evidence="1">Uncharacterized protein</fullName>
    </submittedName>
</protein>
<name>A0A8X7BIH3_TRICX</name>
<dbReference type="EMBL" id="BMAU01021402">
    <property type="protein sequence ID" value="GFY32490.1"/>
    <property type="molecule type" value="Genomic_DNA"/>
</dbReference>
<proteinExistence type="predicted"/>
<dbReference type="AlphaFoldDB" id="A0A8X7BIH3"/>
<keyword evidence="2" id="KW-1185">Reference proteome</keyword>
<evidence type="ECO:0000313" key="2">
    <source>
        <dbReference type="Proteomes" id="UP000887159"/>
    </source>
</evidence>
<sequence length="102" mass="11547">MEQHVLETILRIPSTSVHAVAAAAGGSQSRVRRFFNSKVYNNTIFKEYDHCFPQIICAPQIISNLHGGFSTNVTKKCLSHPTFYLRLSMRISRNGGNFEYLL</sequence>